<organism evidence="2 3">
    <name type="scientific">Pyrobaculum aerophilum</name>
    <dbReference type="NCBI Taxonomy" id="13773"/>
    <lineage>
        <taxon>Archaea</taxon>
        <taxon>Thermoproteota</taxon>
        <taxon>Thermoprotei</taxon>
        <taxon>Thermoproteales</taxon>
        <taxon>Thermoproteaceae</taxon>
        <taxon>Pyrobaculum</taxon>
    </lineage>
</organism>
<gene>
    <name evidence="2" type="ORF">HA333_11960</name>
</gene>
<keyword evidence="1" id="KW-0812">Transmembrane</keyword>
<evidence type="ECO:0000313" key="2">
    <source>
        <dbReference type="EMBL" id="HII48117.1"/>
    </source>
</evidence>
<feature type="transmembrane region" description="Helical" evidence="1">
    <location>
        <begin position="60"/>
        <end position="86"/>
    </location>
</feature>
<dbReference type="RefSeq" id="WP_011007591.1">
    <property type="nucleotide sequence ID" value="NZ_DUJP01000038.1"/>
</dbReference>
<dbReference type="AlphaFoldDB" id="A0A832WK92"/>
<dbReference type="EMBL" id="DUJP01000038">
    <property type="protein sequence ID" value="HII48117.1"/>
    <property type="molecule type" value="Genomic_DNA"/>
</dbReference>
<evidence type="ECO:0000256" key="1">
    <source>
        <dbReference type="SAM" id="Phobius"/>
    </source>
</evidence>
<protein>
    <submittedName>
        <fullName evidence="2">Uncharacterized protein</fullName>
    </submittedName>
</protein>
<feature type="transmembrane region" description="Helical" evidence="1">
    <location>
        <begin position="93"/>
        <end position="109"/>
    </location>
</feature>
<keyword evidence="1" id="KW-1133">Transmembrane helix</keyword>
<keyword evidence="1" id="KW-0472">Membrane</keyword>
<dbReference type="OMA" id="WYFAGVA"/>
<dbReference type="Proteomes" id="UP000651120">
    <property type="component" value="Unassembled WGS sequence"/>
</dbReference>
<proteinExistence type="predicted"/>
<accession>A0A832WK92</accession>
<comment type="caution">
    <text evidence="2">The sequence shown here is derived from an EMBL/GenBank/DDBJ whole genome shotgun (WGS) entry which is preliminary data.</text>
</comment>
<evidence type="ECO:0000313" key="3">
    <source>
        <dbReference type="Proteomes" id="UP000651120"/>
    </source>
</evidence>
<dbReference type="GeneID" id="1465353"/>
<reference evidence="2" key="1">
    <citation type="journal article" date="2020" name="bioRxiv">
        <title>A rank-normalized archaeal taxonomy based on genome phylogeny resolves widespread incomplete and uneven classifications.</title>
        <authorList>
            <person name="Rinke C."/>
            <person name="Chuvochina M."/>
            <person name="Mussig A.J."/>
            <person name="Chaumeil P.-A."/>
            <person name="Waite D.W."/>
            <person name="Whitman W.B."/>
            <person name="Parks D.H."/>
            <person name="Hugenholtz P."/>
        </authorList>
    </citation>
    <scope>NUCLEOTIDE SEQUENCE</scope>
    <source>
        <strain evidence="2">UBA8839</strain>
    </source>
</reference>
<name>A0A832WK92_9CREN</name>
<sequence length="112" mass="12367">MPILYNGSEVVTAVSKPGVYDVLKYELRISAAPWLGHLVWRAVPVEIIRGLVGGGAGLGWFLAASSALVAQAGWFYWYFAGVALFFHLYTRRLFVALQIVFIVALYLGMPQC</sequence>